<dbReference type="EMBL" id="FODD01000033">
    <property type="protein sequence ID" value="SEO61967.1"/>
    <property type="molecule type" value="Genomic_DNA"/>
</dbReference>
<evidence type="ECO:0000313" key="2">
    <source>
        <dbReference type="EMBL" id="SEO61967.1"/>
    </source>
</evidence>
<sequence>MHDGDDDQPRRNPDSTDLAPPLHLAGIDDDELAEPHLVRGID</sequence>
<dbReference type="Proteomes" id="UP000181951">
    <property type="component" value="Unassembled WGS sequence"/>
</dbReference>
<organism evidence="2 3">
    <name type="scientific">Actinacidiphila rubida</name>
    <dbReference type="NCBI Taxonomy" id="310780"/>
    <lineage>
        <taxon>Bacteria</taxon>
        <taxon>Bacillati</taxon>
        <taxon>Actinomycetota</taxon>
        <taxon>Actinomycetes</taxon>
        <taxon>Kitasatosporales</taxon>
        <taxon>Streptomycetaceae</taxon>
        <taxon>Actinacidiphila</taxon>
    </lineage>
</organism>
<feature type="compositionally biased region" description="Basic and acidic residues" evidence="1">
    <location>
        <begin position="33"/>
        <end position="42"/>
    </location>
</feature>
<proteinExistence type="predicted"/>
<dbReference type="AlphaFoldDB" id="A0A1H8R6L6"/>
<feature type="region of interest" description="Disordered" evidence="1">
    <location>
        <begin position="1"/>
        <end position="42"/>
    </location>
</feature>
<accession>A0A1H8R6L6</accession>
<evidence type="ECO:0000256" key="1">
    <source>
        <dbReference type="SAM" id="MobiDB-lite"/>
    </source>
</evidence>
<protein>
    <submittedName>
        <fullName evidence="2">Uncharacterized protein</fullName>
    </submittedName>
</protein>
<name>A0A1H8R6L6_9ACTN</name>
<gene>
    <name evidence="2" type="ORF">SAMN05216267_103314</name>
</gene>
<dbReference type="RefSeq" id="WP_265737210.1">
    <property type="nucleotide sequence ID" value="NZ_FODD01000033.1"/>
</dbReference>
<dbReference type="STRING" id="310780.SAMN05216267_103314"/>
<evidence type="ECO:0000313" key="3">
    <source>
        <dbReference type="Proteomes" id="UP000181951"/>
    </source>
</evidence>
<reference evidence="2 3" key="1">
    <citation type="submission" date="2016-10" db="EMBL/GenBank/DDBJ databases">
        <authorList>
            <person name="de Groot N.N."/>
        </authorList>
    </citation>
    <scope>NUCLEOTIDE SEQUENCE [LARGE SCALE GENOMIC DNA]</scope>
    <source>
        <strain evidence="2 3">CGMCC 4.2026</strain>
    </source>
</reference>
<feature type="compositionally biased region" description="Basic and acidic residues" evidence="1">
    <location>
        <begin position="1"/>
        <end position="14"/>
    </location>
</feature>
<keyword evidence="3" id="KW-1185">Reference proteome</keyword>